<comment type="caution">
    <text evidence="1">The sequence shown here is derived from an EMBL/GenBank/DDBJ whole genome shotgun (WGS) entry which is preliminary data.</text>
</comment>
<sequence length="138" mass="16383">MVTYLLNPYYFFKDPSIKNNLEISDAIFTCVEKFFLDEFEKQHLVIYLELPNYLVDDLRECNTDFAKDGHKDFFIHTKKRNRLDSQRLNDLVFVQFNAKLLNKWARVKNQNMDVLRSLDASKAQSWIVATNDEDCCSQ</sequence>
<organism evidence="1 2">
    <name type="scientific">Centaurea solstitialis</name>
    <name type="common">yellow star-thistle</name>
    <dbReference type="NCBI Taxonomy" id="347529"/>
    <lineage>
        <taxon>Eukaryota</taxon>
        <taxon>Viridiplantae</taxon>
        <taxon>Streptophyta</taxon>
        <taxon>Embryophyta</taxon>
        <taxon>Tracheophyta</taxon>
        <taxon>Spermatophyta</taxon>
        <taxon>Magnoliopsida</taxon>
        <taxon>eudicotyledons</taxon>
        <taxon>Gunneridae</taxon>
        <taxon>Pentapetalae</taxon>
        <taxon>asterids</taxon>
        <taxon>campanulids</taxon>
        <taxon>Asterales</taxon>
        <taxon>Asteraceae</taxon>
        <taxon>Carduoideae</taxon>
        <taxon>Cardueae</taxon>
        <taxon>Centaureinae</taxon>
        <taxon>Centaurea</taxon>
    </lineage>
</organism>
<gene>
    <name evidence="1" type="ORF">OSB04_011346</name>
</gene>
<name>A0AA38WCU7_9ASTR</name>
<dbReference type="EMBL" id="JARYMX010000003">
    <property type="protein sequence ID" value="KAJ9556732.1"/>
    <property type="molecule type" value="Genomic_DNA"/>
</dbReference>
<reference evidence="1" key="1">
    <citation type="submission" date="2023-03" db="EMBL/GenBank/DDBJ databases">
        <title>Chromosome-scale reference genome and RAD-based genetic map of yellow starthistle (Centaurea solstitialis) reveal putative structural variation and QTLs associated with invader traits.</title>
        <authorList>
            <person name="Reatini B."/>
            <person name="Cang F.A."/>
            <person name="Jiang Q."/>
            <person name="Mckibben M.T.W."/>
            <person name="Barker M.S."/>
            <person name="Rieseberg L.H."/>
            <person name="Dlugosch K.M."/>
        </authorList>
    </citation>
    <scope>NUCLEOTIDE SEQUENCE</scope>
    <source>
        <strain evidence="1">CAN-66</strain>
        <tissue evidence="1">Leaf</tissue>
    </source>
</reference>
<protein>
    <submittedName>
        <fullName evidence="1">Uncharacterized protein</fullName>
    </submittedName>
</protein>
<dbReference type="Proteomes" id="UP001172457">
    <property type="component" value="Chromosome 3"/>
</dbReference>
<evidence type="ECO:0000313" key="2">
    <source>
        <dbReference type="Proteomes" id="UP001172457"/>
    </source>
</evidence>
<proteinExistence type="predicted"/>
<keyword evidence="2" id="KW-1185">Reference proteome</keyword>
<accession>A0AA38WCU7</accession>
<evidence type="ECO:0000313" key="1">
    <source>
        <dbReference type="EMBL" id="KAJ9556732.1"/>
    </source>
</evidence>
<dbReference type="AlphaFoldDB" id="A0AA38WCU7"/>